<keyword evidence="1" id="KW-1133">Transmembrane helix</keyword>
<feature type="transmembrane region" description="Helical" evidence="1">
    <location>
        <begin position="189"/>
        <end position="209"/>
    </location>
</feature>
<feature type="transmembrane region" description="Helical" evidence="1">
    <location>
        <begin position="281"/>
        <end position="302"/>
    </location>
</feature>
<feature type="transmembrane region" description="Helical" evidence="1">
    <location>
        <begin position="454"/>
        <end position="475"/>
    </location>
</feature>
<proteinExistence type="predicted"/>
<keyword evidence="1" id="KW-0812">Transmembrane</keyword>
<name>A0A1H2TUR8_9FIRM</name>
<reference evidence="2 3" key="1">
    <citation type="submission" date="2016-10" db="EMBL/GenBank/DDBJ databases">
        <authorList>
            <person name="de Groot N.N."/>
        </authorList>
    </citation>
    <scope>NUCLEOTIDE SEQUENCE [LARGE SCALE GENOMIC DNA]</scope>
    <source>
        <strain evidence="2 3">S3b</strain>
    </source>
</reference>
<dbReference type="eggNOG" id="COG1807">
    <property type="taxonomic scope" value="Bacteria"/>
</dbReference>
<keyword evidence="1" id="KW-0472">Membrane</keyword>
<dbReference type="RefSeq" id="WP_074686383.1">
    <property type="nucleotide sequence ID" value="NZ_FNNF01000016.1"/>
</dbReference>
<gene>
    <name evidence="2" type="ORF">SAMN04487759_11623</name>
</gene>
<evidence type="ECO:0000313" key="2">
    <source>
        <dbReference type="EMBL" id="SDW47551.1"/>
    </source>
</evidence>
<feature type="transmembrane region" description="Helical" evidence="1">
    <location>
        <begin position="160"/>
        <end position="177"/>
    </location>
</feature>
<accession>A0A1H2TUR8</accession>
<feature type="transmembrane region" description="Helical" evidence="1">
    <location>
        <begin position="481"/>
        <end position="498"/>
    </location>
</feature>
<evidence type="ECO:0008006" key="4">
    <source>
        <dbReference type="Google" id="ProtNLM"/>
    </source>
</evidence>
<organism evidence="2 3">
    <name type="scientific">Kandleria vitulina</name>
    <dbReference type="NCBI Taxonomy" id="1630"/>
    <lineage>
        <taxon>Bacteria</taxon>
        <taxon>Bacillati</taxon>
        <taxon>Bacillota</taxon>
        <taxon>Erysipelotrichia</taxon>
        <taxon>Erysipelotrichales</taxon>
        <taxon>Coprobacillaceae</taxon>
        <taxon>Kandleria</taxon>
    </lineage>
</organism>
<feature type="transmembrane region" description="Helical" evidence="1">
    <location>
        <begin position="20"/>
        <end position="38"/>
    </location>
</feature>
<feature type="transmembrane region" description="Helical" evidence="1">
    <location>
        <begin position="428"/>
        <end position="447"/>
    </location>
</feature>
<dbReference type="OrthoDB" id="1998185at2"/>
<evidence type="ECO:0000256" key="1">
    <source>
        <dbReference type="SAM" id="Phobius"/>
    </source>
</evidence>
<feature type="transmembrane region" description="Helical" evidence="1">
    <location>
        <begin position="215"/>
        <end position="232"/>
    </location>
</feature>
<feature type="transmembrane region" description="Helical" evidence="1">
    <location>
        <begin position="237"/>
        <end position="253"/>
    </location>
</feature>
<protein>
    <recommendedName>
        <fullName evidence="4">Dolichyl-phosphate-mannose-protein mannosyltransferase</fullName>
    </recommendedName>
</protein>
<feature type="transmembrane region" description="Helical" evidence="1">
    <location>
        <begin position="50"/>
        <end position="72"/>
    </location>
</feature>
<dbReference type="AlphaFoldDB" id="A0A1H2TUR8"/>
<sequence length="502" mass="57665">MKSKLEKLREVLSHCSYKMIMGLFIVFTFSMSFMTLIFKTTVKGRNEHAILSLQPFYILVGVVFVFLVLYALRNVLEKISIKHMSIILSLIYLILGSILIFTIDAPVRADAGAVFKAMNEFSVGNYSALQHGKYLSYYPHQLGLVLYESLLGIISKNPTFFYYINLIQVILTNIFLAKSVELYTEKNSLQAKYTLLLGFMFLPQLFFIRFLYGEIPGQFFLVLALYLISLYIKKTKWAYALAGALALSVGILLRSNYLIALIACVLSLLILSLREKNFRHLIAIAMIVIAYVIGGKGVNAYYRHVSGINYGKGIPKIMWITMGMQNGKSAEGWYNSYSLKTYLSLNQDEEKSKEVAKKDMKIRLEKFKNDPAYALNFYGNKIATTWTDPTFMSLWSGAHGGMKNTYHSSFIKSLYQDKVTRNYRILEFIMSSFNIFIALMAFIYSIIMIKKKDISFMALFAMLFMIGGFFFHILWETKAQYVATYYYFFILFAYPLALSKSK</sequence>
<dbReference type="EMBL" id="FNNF01000016">
    <property type="protein sequence ID" value="SDW47551.1"/>
    <property type="molecule type" value="Genomic_DNA"/>
</dbReference>
<dbReference type="STRING" id="1630.SAMN05216514_10766"/>
<feature type="transmembrane region" description="Helical" evidence="1">
    <location>
        <begin position="84"/>
        <end position="103"/>
    </location>
</feature>
<dbReference type="Proteomes" id="UP000182429">
    <property type="component" value="Unassembled WGS sequence"/>
</dbReference>
<evidence type="ECO:0000313" key="3">
    <source>
        <dbReference type="Proteomes" id="UP000182429"/>
    </source>
</evidence>